<keyword evidence="6 11" id="KW-0812">Transmembrane</keyword>
<feature type="transmembrane region" description="Helical" evidence="11">
    <location>
        <begin position="57"/>
        <end position="80"/>
    </location>
</feature>
<dbReference type="PANTHER" id="PTHR47549">
    <property type="entry name" value="GOLGI APPARATUS MEMBRANE PROTEIN TVP38-RELATED"/>
    <property type="match status" value="1"/>
</dbReference>
<name>A0ABR3G2A7_9AGAR</name>
<feature type="transmembrane region" description="Helical" evidence="11">
    <location>
        <begin position="28"/>
        <end position="51"/>
    </location>
</feature>
<gene>
    <name evidence="13" type="ORF">V5O48_000043</name>
</gene>
<proteinExistence type="inferred from homology"/>
<evidence type="ECO:0000256" key="9">
    <source>
        <dbReference type="ARBA" id="ARBA00023136"/>
    </source>
</evidence>
<evidence type="ECO:0000256" key="8">
    <source>
        <dbReference type="ARBA" id="ARBA00023034"/>
    </source>
</evidence>
<feature type="domain" description="VTT" evidence="12">
    <location>
        <begin position="46"/>
        <end position="160"/>
    </location>
</feature>
<dbReference type="InterPro" id="IPR051076">
    <property type="entry name" value="Golgi_membrane_TVP38/TMEM64"/>
</dbReference>
<keyword evidence="7 11" id="KW-1133">Transmembrane helix</keyword>
<keyword evidence="9 11" id="KW-0472">Membrane</keyword>
<comment type="similarity">
    <text evidence="3">Belongs to the TVP38/TMEM64 family.</text>
</comment>
<feature type="compositionally biased region" description="Low complexity" evidence="10">
    <location>
        <begin position="178"/>
        <end position="187"/>
    </location>
</feature>
<evidence type="ECO:0000313" key="13">
    <source>
        <dbReference type="EMBL" id="KAL0581985.1"/>
    </source>
</evidence>
<evidence type="ECO:0000256" key="11">
    <source>
        <dbReference type="SAM" id="Phobius"/>
    </source>
</evidence>
<evidence type="ECO:0000313" key="14">
    <source>
        <dbReference type="Proteomes" id="UP001465976"/>
    </source>
</evidence>
<comment type="subcellular location">
    <subcellularLocation>
        <location evidence="2">Golgi apparatus membrane</location>
        <topology evidence="2">Multi-pass membrane protein</topology>
    </subcellularLocation>
</comment>
<evidence type="ECO:0000256" key="10">
    <source>
        <dbReference type="SAM" id="MobiDB-lite"/>
    </source>
</evidence>
<dbReference type="EMBL" id="JBAHYK010000001">
    <property type="protein sequence ID" value="KAL0581985.1"/>
    <property type="molecule type" value="Genomic_DNA"/>
</dbReference>
<evidence type="ECO:0000256" key="5">
    <source>
        <dbReference type="ARBA" id="ARBA00020673"/>
    </source>
</evidence>
<dbReference type="Proteomes" id="UP001465976">
    <property type="component" value="Unassembled WGS sequence"/>
</dbReference>
<dbReference type="PANTHER" id="PTHR47549:SF3">
    <property type="entry name" value="GOLGI APPARATUS MEMBRANE PROTEIN TVP38"/>
    <property type="match status" value="1"/>
</dbReference>
<protein>
    <recommendedName>
        <fullName evidence="4">Golgi apparatus membrane protein TVP38</fullName>
    </recommendedName>
    <alternativeName>
        <fullName evidence="5">Golgi apparatus membrane protein tvp38</fullName>
    </alternativeName>
</protein>
<evidence type="ECO:0000256" key="4">
    <source>
        <dbReference type="ARBA" id="ARBA00013533"/>
    </source>
</evidence>
<feature type="region of interest" description="Disordered" evidence="10">
    <location>
        <begin position="173"/>
        <end position="194"/>
    </location>
</feature>
<evidence type="ECO:0000259" key="12">
    <source>
        <dbReference type="Pfam" id="PF09335"/>
    </source>
</evidence>
<organism evidence="13 14">
    <name type="scientific">Marasmius crinis-equi</name>
    <dbReference type="NCBI Taxonomy" id="585013"/>
    <lineage>
        <taxon>Eukaryota</taxon>
        <taxon>Fungi</taxon>
        <taxon>Dikarya</taxon>
        <taxon>Basidiomycota</taxon>
        <taxon>Agaricomycotina</taxon>
        <taxon>Agaricomycetes</taxon>
        <taxon>Agaricomycetidae</taxon>
        <taxon>Agaricales</taxon>
        <taxon>Marasmiineae</taxon>
        <taxon>Marasmiaceae</taxon>
        <taxon>Marasmius</taxon>
    </lineage>
</organism>
<evidence type="ECO:0000256" key="6">
    <source>
        <dbReference type="ARBA" id="ARBA00022692"/>
    </source>
</evidence>
<reference evidence="13 14" key="1">
    <citation type="submission" date="2024-02" db="EMBL/GenBank/DDBJ databases">
        <title>A draft genome for the cacao thread blight pathogen Marasmius crinis-equi.</title>
        <authorList>
            <person name="Cohen S.P."/>
            <person name="Baruah I.K."/>
            <person name="Amoako-Attah I."/>
            <person name="Bukari Y."/>
            <person name="Meinhardt L.W."/>
            <person name="Bailey B.A."/>
        </authorList>
    </citation>
    <scope>NUCLEOTIDE SEQUENCE [LARGE SCALE GENOMIC DNA]</scope>
    <source>
        <strain evidence="13 14">GH-76</strain>
    </source>
</reference>
<comment type="function">
    <text evidence="1">Golgi membrane protein involved in vesicular trafficking and spindle migration.</text>
</comment>
<sequence length="298" mass="32694">MDTCNLTELFAFLDELSTWLRTEKESGYALMFLLIFITTFPPMPLYSTLIVLSGYTFGPWIGATISYLAALTGALTVFLISRTLLRRQISDWLDEACSLKRVVRAIEKRPKLLFLIRLAPYPYNVMNCLLAAAPSLTLRTYTVCTALSLFKVIIHTSLGASIHSFKDYHVSQGGSTNSTSTPSIGSDSSEEEQDSGAGSVARIWTIAGIVMCVSILIYISYVARKAVNDELDDGESSRDSEETVAFLSPRGVGDLEMGLADFDDAAPSLSQRQRETGMIESPFRSQQPLSASVSTVHI</sequence>
<keyword evidence="14" id="KW-1185">Reference proteome</keyword>
<evidence type="ECO:0000256" key="3">
    <source>
        <dbReference type="ARBA" id="ARBA00008640"/>
    </source>
</evidence>
<comment type="caution">
    <text evidence="13">The sequence shown here is derived from an EMBL/GenBank/DDBJ whole genome shotgun (WGS) entry which is preliminary data.</text>
</comment>
<accession>A0ABR3G2A7</accession>
<dbReference type="Pfam" id="PF09335">
    <property type="entry name" value="VTT_dom"/>
    <property type="match status" value="1"/>
</dbReference>
<feature type="transmembrane region" description="Helical" evidence="11">
    <location>
        <begin position="203"/>
        <end position="223"/>
    </location>
</feature>
<evidence type="ECO:0000256" key="2">
    <source>
        <dbReference type="ARBA" id="ARBA00004653"/>
    </source>
</evidence>
<keyword evidence="8" id="KW-0333">Golgi apparatus</keyword>
<dbReference type="InterPro" id="IPR032816">
    <property type="entry name" value="VTT_dom"/>
</dbReference>
<evidence type="ECO:0000256" key="1">
    <source>
        <dbReference type="ARBA" id="ARBA00002978"/>
    </source>
</evidence>
<evidence type="ECO:0000256" key="7">
    <source>
        <dbReference type="ARBA" id="ARBA00022989"/>
    </source>
</evidence>